<evidence type="ECO:0008006" key="4">
    <source>
        <dbReference type="Google" id="ProtNLM"/>
    </source>
</evidence>
<keyword evidence="2" id="KW-0812">Transmembrane</keyword>
<keyword evidence="2" id="KW-0472">Membrane</keyword>
<feature type="transmembrane region" description="Helical" evidence="2">
    <location>
        <begin position="578"/>
        <end position="596"/>
    </location>
</feature>
<evidence type="ECO:0000256" key="2">
    <source>
        <dbReference type="SAM" id="Phobius"/>
    </source>
</evidence>
<evidence type="ECO:0000256" key="1">
    <source>
        <dbReference type="SAM" id="MobiDB-lite"/>
    </source>
</evidence>
<dbReference type="EMBL" id="KI913190">
    <property type="protein sequence ID" value="ETV67950.1"/>
    <property type="molecule type" value="Genomic_DNA"/>
</dbReference>
<dbReference type="VEuPathDB" id="FungiDB:H257_15930"/>
<reference evidence="3" key="1">
    <citation type="submission" date="2013-12" db="EMBL/GenBank/DDBJ databases">
        <title>The Genome Sequence of Aphanomyces astaci APO3.</title>
        <authorList>
            <consortium name="The Broad Institute Genomics Platform"/>
            <person name="Russ C."/>
            <person name="Tyler B."/>
            <person name="van West P."/>
            <person name="Dieguez-Uribeondo J."/>
            <person name="Young S.K."/>
            <person name="Zeng Q."/>
            <person name="Gargeya S."/>
            <person name="Fitzgerald M."/>
            <person name="Abouelleil A."/>
            <person name="Alvarado L."/>
            <person name="Chapman S.B."/>
            <person name="Gainer-Dewar J."/>
            <person name="Goldberg J."/>
            <person name="Griggs A."/>
            <person name="Gujja S."/>
            <person name="Hansen M."/>
            <person name="Howarth C."/>
            <person name="Imamovic A."/>
            <person name="Ireland A."/>
            <person name="Larimer J."/>
            <person name="McCowan C."/>
            <person name="Murphy C."/>
            <person name="Pearson M."/>
            <person name="Poon T.W."/>
            <person name="Priest M."/>
            <person name="Roberts A."/>
            <person name="Saif S."/>
            <person name="Shea T."/>
            <person name="Sykes S."/>
            <person name="Wortman J."/>
            <person name="Nusbaum C."/>
            <person name="Birren B."/>
        </authorList>
    </citation>
    <scope>NUCLEOTIDE SEQUENCE [LARGE SCALE GENOMIC DNA]</scope>
    <source>
        <strain evidence="3">APO3</strain>
    </source>
</reference>
<proteinExistence type="predicted"/>
<feature type="transmembrane region" description="Helical" evidence="2">
    <location>
        <begin position="692"/>
        <end position="716"/>
    </location>
</feature>
<sequence length="934" mass="104934">MSDHDDESKEDAKNKADKPATEWKAGQAVQVQSIDDADKWSNAKITRVHRNGNVTVTYHPSGEKEKNIAPSRLEKRKKVKRAKRENLQLFQAAMEADTKDDDDDESDAGIPSKKSKPSSATRVRWQKHQAVVFQSADGRKTGRLTVVRDDDCDVQHDSDKDHESTHVLLSDIHALRWWHRWNTPKTRFKIQARVRYVDGKGRPHDGVVTKRHRDNSYDIRHLSDEETQVEHVEAADIKSLSVWLQAIDSLGRWVLTSGTSFAVGTSVEFQLDDAAEWIPGTIHKVRPDGKYNIAYIEHDDDDKAKVATKIRPNRVRKHQSFQWTRAMLALSTSATLQDGTRVEVTCIKDEAEVFKRGEIVRTHADETKSIRYDDGKVEKHVLPSRLRPLATALCVGTLVDVTVETNHTTVKCAAPKQGTIAWVHRDFTRVVLAIHSNKAHENEEEKEEKEKEEDLLYCPDIPVEALRLQGTTRLDTTSLRGYSLWRQFNMLGNFALDALVYGWFLLGLGNEIAMSVEVLQRTADGRNDAAMQAWYHDASISQPPLVDCLATHPFLQNTTTLLATPPYLLLPEILMGRYWLIALVLLKALAFAFILVRALRILVNTGNAVAYRAINLQRHAQDQIHQAQLWRVMFGAIVVSSGTLLCFGSLANTLGYYCLLDQYPLDLTYHTFDFSTLDPRFMSNNSASVGPLLVHVTATTTFNLYRGVCFLFALVASPDLSIRVFMMVPAIAMTAVAWALVLTSMQLFLAVEHDVLWRLGHLGLTPLHDMALWCIVAATWLSILLFQVFQTVGEYNRLVAAHHLRGASDEVAVKQAEEGMLGVHAQEDAVQIRTEEMQIQVGILQAISATLVPGIGVLVNVLAVFWLLIGVSMLYHNSQVDIPPWMVGTSVPLTCAWLLALTVATFLSCCKERKSWKLLKQAKTSRTRPPVLLP</sequence>
<feature type="transmembrane region" description="Helical" evidence="2">
    <location>
        <begin position="889"/>
        <end position="910"/>
    </location>
</feature>
<name>W4FKE4_APHAT</name>
<accession>W4FKE4</accession>
<feature type="region of interest" description="Disordered" evidence="1">
    <location>
        <begin position="1"/>
        <end position="124"/>
    </location>
</feature>
<keyword evidence="2" id="KW-1133">Transmembrane helix</keyword>
<feature type="compositionally biased region" description="Acidic residues" evidence="1">
    <location>
        <begin position="98"/>
        <end position="107"/>
    </location>
</feature>
<evidence type="ECO:0000313" key="3">
    <source>
        <dbReference type="EMBL" id="ETV67950.1"/>
    </source>
</evidence>
<dbReference type="OrthoDB" id="74664at2759"/>
<feature type="compositionally biased region" description="Basic and acidic residues" evidence="1">
    <location>
        <begin position="1"/>
        <end position="21"/>
    </location>
</feature>
<protein>
    <recommendedName>
        <fullName evidence="4">Tudor domain-containing protein</fullName>
    </recommendedName>
</protein>
<dbReference type="GeneID" id="20817926"/>
<dbReference type="RefSeq" id="XP_009842515.1">
    <property type="nucleotide sequence ID" value="XM_009844213.1"/>
</dbReference>
<feature type="compositionally biased region" description="Basic residues" evidence="1">
    <location>
        <begin position="74"/>
        <end position="83"/>
    </location>
</feature>
<organism evidence="3">
    <name type="scientific">Aphanomyces astaci</name>
    <name type="common">Crayfish plague agent</name>
    <dbReference type="NCBI Taxonomy" id="112090"/>
    <lineage>
        <taxon>Eukaryota</taxon>
        <taxon>Sar</taxon>
        <taxon>Stramenopiles</taxon>
        <taxon>Oomycota</taxon>
        <taxon>Saprolegniomycetes</taxon>
        <taxon>Saprolegniales</taxon>
        <taxon>Verrucalvaceae</taxon>
        <taxon>Aphanomyces</taxon>
    </lineage>
</organism>
<feature type="transmembrane region" description="Helical" evidence="2">
    <location>
        <begin position="770"/>
        <end position="789"/>
    </location>
</feature>
<feature type="transmembrane region" description="Helical" evidence="2">
    <location>
        <begin position="843"/>
        <end position="869"/>
    </location>
</feature>
<dbReference type="Gene3D" id="2.30.30.140">
    <property type="match status" value="1"/>
</dbReference>
<feature type="transmembrane region" description="Helical" evidence="2">
    <location>
        <begin position="632"/>
        <end position="657"/>
    </location>
</feature>
<feature type="transmembrane region" description="Helical" evidence="2">
    <location>
        <begin position="728"/>
        <end position="750"/>
    </location>
</feature>
<dbReference type="AlphaFoldDB" id="W4FKE4"/>
<gene>
    <name evidence="3" type="ORF">H257_15930</name>
</gene>